<name>A0A1H7CCW5_9FIRM</name>
<dbReference type="AlphaFoldDB" id="A0A1H7CCW5"/>
<dbReference type="Proteomes" id="UP000199662">
    <property type="component" value="Unassembled WGS sequence"/>
</dbReference>
<evidence type="ECO:0000313" key="2">
    <source>
        <dbReference type="Proteomes" id="UP000199662"/>
    </source>
</evidence>
<proteinExistence type="predicted"/>
<dbReference type="EMBL" id="FNZK01000019">
    <property type="protein sequence ID" value="SEJ84460.1"/>
    <property type="molecule type" value="Genomic_DNA"/>
</dbReference>
<reference evidence="1 2" key="1">
    <citation type="submission" date="2016-10" db="EMBL/GenBank/DDBJ databases">
        <authorList>
            <person name="de Groot N.N."/>
        </authorList>
    </citation>
    <scope>NUCLEOTIDE SEQUENCE [LARGE SCALE GENOMIC DNA]</scope>
    <source>
        <strain evidence="1 2">DSM 2179</strain>
    </source>
</reference>
<dbReference type="RefSeq" id="WP_281246464.1">
    <property type="nucleotide sequence ID" value="NZ_FNZK01000019.1"/>
</dbReference>
<dbReference type="STRING" id="84035.SAMN05660742_11958"/>
<accession>A0A1H7CCW5</accession>
<keyword evidence="2" id="KW-1185">Reference proteome</keyword>
<protein>
    <submittedName>
        <fullName evidence="1">Uncharacterized protein</fullName>
    </submittedName>
</protein>
<organism evidence="1 2">
    <name type="scientific">Propionispira arboris</name>
    <dbReference type="NCBI Taxonomy" id="84035"/>
    <lineage>
        <taxon>Bacteria</taxon>
        <taxon>Bacillati</taxon>
        <taxon>Bacillota</taxon>
        <taxon>Negativicutes</taxon>
        <taxon>Selenomonadales</taxon>
        <taxon>Selenomonadaceae</taxon>
        <taxon>Propionispira</taxon>
    </lineage>
</organism>
<evidence type="ECO:0000313" key="1">
    <source>
        <dbReference type="EMBL" id="SEJ84460.1"/>
    </source>
</evidence>
<sequence>MQNIIEKAEPSVMKINAPRLIGRLQELAKIGMNTRGGLIGN</sequence>
<gene>
    <name evidence="1" type="ORF">SAMN05660742_11958</name>
</gene>